<feature type="binding site" description="axial binding residue" evidence="5">
    <location>
        <position position="465"/>
    </location>
    <ligand>
        <name>heme</name>
        <dbReference type="ChEBI" id="CHEBI:30413"/>
    </ligand>
    <ligandPart>
        <name>Fe</name>
        <dbReference type="ChEBI" id="CHEBI:18248"/>
    </ligandPart>
</feature>
<evidence type="ECO:0000256" key="1">
    <source>
        <dbReference type="ARBA" id="ARBA00010617"/>
    </source>
</evidence>
<dbReference type="InParanoid" id="A0A168P5L2"/>
<dbReference type="PROSITE" id="PS00086">
    <property type="entry name" value="CYTOCHROME_P450"/>
    <property type="match status" value="1"/>
</dbReference>
<dbReference type="Proteomes" id="UP000078561">
    <property type="component" value="Unassembled WGS sequence"/>
</dbReference>
<evidence type="ECO:0000313" key="7">
    <source>
        <dbReference type="EMBL" id="SAM01792.1"/>
    </source>
</evidence>
<comment type="cofactor">
    <cofactor evidence="5">
        <name>heme</name>
        <dbReference type="ChEBI" id="CHEBI:30413"/>
    </cofactor>
</comment>
<evidence type="ECO:0000256" key="5">
    <source>
        <dbReference type="PIRSR" id="PIRSR602401-1"/>
    </source>
</evidence>
<evidence type="ECO:0008006" key="9">
    <source>
        <dbReference type="Google" id="ProtNLM"/>
    </source>
</evidence>
<dbReference type="PRINTS" id="PR00385">
    <property type="entry name" value="P450"/>
</dbReference>
<keyword evidence="4 5" id="KW-0408">Iron</keyword>
<sequence>MNDNPVIKAATVAAGASATLLVGMALKYHDRAIFETHNPRTTIQKGYPLIGSLPDMLREKENLHDFTDQEFTKYDCMTLSASALGLPKSVQTIDPANVEHILKNNFENYAKGPKFNEATQDILGHGIFNANGEQWKWQRKAASLIFNVKNFRDHFTDVFVDEMGIMCDVLNKAIETKKVVDLHDLMFRYTLDSFVLLGFGINVKALTHTDKVPFASSFDALQQHSFDKFVDPFVGMRTSLNKIFKPWVMTPDKHLKVVDEFCESVIDSRRKQLAAGEEHKDLLSRFMNARNEHGDKLDDTELRDTIMNFIIAGRDTTAQALSWTFYCLAQNPRVEEILVKEINDSITDDLEHNSAALYEKIKDMVYAHAVSSFATDRFHEVLRLYPSVPSNQKYALNDDIWPDGTPIRKGDYVNWSPYASARCEKIWGPDARQFKPERWLSPDDGSLRRESAGKWPAFHAGPRTCLGQNLATLEALVALSMLLRRYKFTMLPGQNITYGLSLTLPMKEGFKVLVEKRA</sequence>
<keyword evidence="5 6" id="KW-0349">Heme</keyword>
<keyword evidence="6" id="KW-0503">Monooxygenase</keyword>
<dbReference type="AlphaFoldDB" id="A0A168P5L2"/>
<protein>
    <recommendedName>
        <fullName evidence="9">Cytochrome P450</fullName>
    </recommendedName>
</protein>
<dbReference type="EMBL" id="LT553587">
    <property type="protein sequence ID" value="SAM01792.1"/>
    <property type="molecule type" value="Genomic_DNA"/>
</dbReference>
<dbReference type="STRING" id="4829.A0A168P5L2"/>
<dbReference type="OrthoDB" id="1470350at2759"/>
<dbReference type="GO" id="GO:0016705">
    <property type="term" value="F:oxidoreductase activity, acting on paired donors, with incorporation or reduction of molecular oxygen"/>
    <property type="evidence" value="ECO:0007669"/>
    <property type="project" value="InterPro"/>
</dbReference>
<reference evidence="7" key="1">
    <citation type="submission" date="2016-04" db="EMBL/GenBank/DDBJ databases">
        <authorList>
            <person name="Evans L.H."/>
            <person name="Alamgir A."/>
            <person name="Owens N."/>
            <person name="Weber N.D."/>
            <person name="Virtaneva K."/>
            <person name="Barbian K."/>
            <person name="Babar A."/>
            <person name="Rosenke K."/>
        </authorList>
    </citation>
    <scope>NUCLEOTIDE SEQUENCE [LARGE SCALE GENOMIC DNA]</scope>
    <source>
        <strain evidence="7">CBS 101.48</strain>
    </source>
</reference>
<dbReference type="PANTHER" id="PTHR24296">
    <property type="entry name" value="CYTOCHROME P450"/>
    <property type="match status" value="1"/>
</dbReference>
<dbReference type="InterPro" id="IPR036396">
    <property type="entry name" value="Cyt_P450_sf"/>
</dbReference>
<comment type="similarity">
    <text evidence="1 6">Belongs to the cytochrome P450 family.</text>
</comment>
<dbReference type="GO" id="GO:0004497">
    <property type="term" value="F:monooxygenase activity"/>
    <property type="evidence" value="ECO:0007669"/>
    <property type="project" value="UniProtKB-KW"/>
</dbReference>
<dbReference type="InterPro" id="IPR017972">
    <property type="entry name" value="Cyt_P450_CS"/>
</dbReference>
<dbReference type="InterPro" id="IPR002401">
    <property type="entry name" value="Cyt_P450_E_grp-I"/>
</dbReference>
<gene>
    <name evidence="7" type="primary">ABSGL_07541.1 scaffold 8890</name>
</gene>
<evidence type="ECO:0000256" key="4">
    <source>
        <dbReference type="ARBA" id="ARBA00023004"/>
    </source>
</evidence>
<dbReference type="OMA" id="RPEYIEY"/>
<evidence type="ECO:0000313" key="8">
    <source>
        <dbReference type="Proteomes" id="UP000078561"/>
    </source>
</evidence>
<proteinExistence type="inferred from homology"/>
<keyword evidence="2 5" id="KW-0479">Metal-binding</keyword>
<dbReference type="GO" id="GO:0020037">
    <property type="term" value="F:heme binding"/>
    <property type="evidence" value="ECO:0007669"/>
    <property type="project" value="InterPro"/>
</dbReference>
<dbReference type="GO" id="GO:0006629">
    <property type="term" value="P:lipid metabolic process"/>
    <property type="evidence" value="ECO:0007669"/>
    <property type="project" value="UniProtKB-ARBA"/>
</dbReference>
<dbReference type="SUPFAM" id="SSF48264">
    <property type="entry name" value="Cytochrome P450"/>
    <property type="match status" value="1"/>
</dbReference>
<evidence type="ECO:0000256" key="3">
    <source>
        <dbReference type="ARBA" id="ARBA00023002"/>
    </source>
</evidence>
<dbReference type="GO" id="GO:0005506">
    <property type="term" value="F:iron ion binding"/>
    <property type="evidence" value="ECO:0007669"/>
    <property type="project" value="InterPro"/>
</dbReference>
<dbReference type="Pfam" id="PF00067">
    <property type="entry name" value="p450"/>
    <property type="match status" value="1"/>
</dbReference>
<accession>A0A168P5L2</accession>
<dbReference type="PRINTS" id="PR00463">
    <property type="entry name" value="EP450I"/>
</dbReference>
<evidence type="ECO:0000256" key="6">
    <source>
        <dbReference type="RuleBase" id="RU000461"/>
    </source>
</evidence>
<name>A0A168P5L2_ABSGL</name>
<dbReference type="Gene3D" id="1.10.630.10">
    <property type="entry name" value="Cytochrome P450"/>
    <property type="match status" value="1"/>
</dbReference>
<organism evidence="7">
    <name type="scientific">Absidia glauca</name>
    <name type="common">Pin mould</name>
    <dbReference type="NCBI Taxonomy" id="4829"/>
    <lineage>
        <taxon>Eukaryota</taxon>
        <taxon>Fungi</taxon>
        <taxon>Fungi incertae sedis</taxon>
        <taxon>Mucoromycota</taxon>
        <taxon>Mucoromycotina</taxon>
        <taxon>Mucoromycetes</taxon>
        <taxon>Mucorales</taxon>
        <taxon>Cunninghamellaceae</taxon>
        <taxon>Absidia</taxon>
    </lineage>
</organism>
<evidence type="ECO:0000256" key="2">
    <source>
        <dbReference type="ARBA" id="ARBA00022723"/>
    </source>
</evidence>
<keyword evidence="8" id="KW-1185">Reference proteome</keyword>
<dbReference type="InterPro" id="IPR001128">
    <property type="entry name" value="Cyt_P450"/>
</dbReference>
<keyword evidence="3 6" id="KW-0560">Oxidoreductase</keyword>